<dbReference type="InterPro" id="IPR043519">
    <property type="entry name" value="NT_sf"/>
</dbReference>
<dbReference type="Gene3D" id="3.30.460.10">
    <property type="entry name" value="Beta Polymerase, domain 2"/>
    <property type="match status" value="1"/>
</dbReference>
<comment type="similarity">
    <text evidence="9">Belongs to the MntA antitoxin family.</text>
</comment>
<evidence type="ECO:0000256" key="7">
    <source>
        <dbReference type="ARBA" id="ARBA00022840"/>
    </source>
</evidence>
<dbReference type="CDD" id="cd00093">
    <property type="entry name" value="HTH_XRE"/>
    <property type="match status" value="1"/>
</dbReference>
<keyword evidence="12" id="KW-1185">Reference proteome</keyword>
<gene>
    <name evidence="11" type="ORF">GCM10023225_09440</name>
</gene>
<evidence type="ECO:0000256" key="8">
    <source>
        <dbReference type="ARBA" id="ARBA00022842"/>
    </source>
</evidence>
<protein>
    <recommendedName>
        <fullName evidence="10">HTH cro/C1-type domain-containing protein</fullName>
    </recommendedName>
</protein>
<dbReference type="PANTHER" id="PTHR33571:SF12">
    <property type="entry name" value="BSL3053 PROTEIN"/>
    <property type="match status" value="1"/>
</dbReference>
<name>A0ABP9HEH8_9ACTN</name>
<comment type="cofactor">
    <cofactor evidence="1">
        <name>Mg(2+)</name>
        <dbReference type="ChEBI" id="CHEBI:18420"/>
    </cofactor>
</comment>
<accession>A0ABP9HEH8</accession>
<dbReference type="SUPFAM" id="SSF81301">
    <property type="entry name" value="Nucleotidyltransferase"/>
    <property type="match status" value="1"/>
</dbReference>
<dbReference type="PROSITE" id="PS50943">
    <property type="entry name" value="HTH_CROC1"/>
    <property type="match status" value="1"/>
</dbReference>
<keyword evidence="3" id="KW-0808">Transferase</keyword>
<keyword evidence="6" id="KW-0547">Nucleotide-binding</keyword>
<evidence type="ECO:0000256" key="4">
    <source>
        <dbReference type="ARBA" id="ARBA00022695"/>
    </source>
</evidence>
<dbReference type="InterPro" id="IPR001387">
    <property type="entry name" value="Cro/C1-type_HTH"/>
</dbReference>
<evidence type="ECO:0000259" key="10">
    <source>
        <dbReference type="PROSITE" id="PS50943"/>
    </source>
</evidence>
<sequence length="173" mass="18017">MAVIDSAAALLCDARQRAGMTQAEVGRRAGVAQSVVSAYESGQRQPSLPVLLALIAATGHAVDADLVPAPPNSPPLSGRLGRRVQRHRHHIKKIAAAQGASNVRIFGSVARGDERPGSDVDVLLDLPEGAGLFTLARLRQELEDLLGVSVDVVPADGLKPDVRASVDADAVTL</sequence>
<dbReference type="InterPro" id="IPR052038">
    <property type="entry name" value="Type-VII_TA_antitoxin"/>
</dbReference>
<dbReference type="EMBL" id="BAABIL010000118">
    <property type="protein sequence ID" value="GAA4969294.1"/>
    <property type="molecule type" value="Genomic_DNA"/>
</dbReference>
<dbReference type="SMART" id="SM00530">
    <property type="entry name" value="HTH_XRE"/>
    <property type="match status" value="1"/>
</dbReference>
<keyword evidence="2" id="KW-1277">Toxin-antitoxin system</keyword>
<dbReference type="Pfam" id="PF01909">
    <property type="entry name" value="NTP_transf_2"/>
    <property type="match status" value="1"/>
</dbReference>
<evidence type="ECO:0000256" key="5">
    <source>
        <dbReference type="ARBA" id="ARBA00022723"/>
    </source>
</evidence>
<dbReference type="Proteomes" id="UP001501195">
    <property type="component" value="Unassembled WGS sequence"/>
</dbReference>
<keyword evidence="4" id="KW-0548">Nucleotidyltransferase</keyword>
<dbReference type="CDD" id="cd05403">
    <property type="entry name" value="NT_KNTase_like"/>
    <property type="match status" value="1"/>
</dbReference>
<evidence type="ECO:0000313" key="11">
    <source>
        <dbReference type="EMBL" id="GAA4969294.1"/>
    </source>
</evidence>
<comment type="caution">
    <text evidence="11">The sequence shown here is derived from an EMBL/GenBank/DDBJ whole genome shotgun (WGS) entry which is preliminary data.</text>
</comment>
<dbReference type="Pfam" id="PF01381">
    <property type="entry name" value="HTH_3"/>
    <property type="match status" value="1"/>
</dbReference>
<keyword evidence="7" id="KW-0067">ATP-binding</keyword>
<dbReference type="SUPFAM" id="SSF47413">
    <property type="entry name" value="lambda repressor-like DNA-binding domains"/>
    <property type="match status" value="1"/>
</dbReference>
<dbReference type="RefSeq" id="WP_345711225.1">
    <property type="nucleotide sequence ID" value="NZ_BAABIL010000118.1"/>
</dbReference>
<evidence type="ECO:0000313" key="12">
    <source>
        <dbReference type="Proteomes" id="UP001501195"/>
    </source>
</evidence>
<evidence type="ECO:0000256" key="6">
    <source>
        <dbReference type="ARBA" id="ARBA00022741"/>
    </source>
</evidence>
<organism evidence="11 12">
    <name type="scientific">Kineococcus glutinatus</name>
    <dbReference type="NCBI Taxonomy" id="1070872"/>
    <lineage>
        <taxon>Bacteria</taxon>
        <taxon>Bacillati</taxon>
        <taxon>Actinomycetota</taxon>
        <taxon>Actinomycetes</taxon>
        <taxon>Kineosporiales</taxon>
        <taxon>Kineosporiaceae</taxon>
        <taxon>Kineococcus</taxon>
    </lineage>
</organism>
<evidence type="ECO:0000256" key="2">
    <source>
        <dbReference type="ARBA" id="ARBA00022649"/>
    </source>
</evidence>
<dbReference type="Gene3D" id="1.10.260.40">
    <property type="entry name" value="lambda repressor-like DNA-binding domains"/>
    <property type="match status" value="1"/>
</dbReference>
<evidence type="ECO:0000256" key="3">
    <source>
        <dbReference type="ARBA" id="ARBA00022679"/>
    </source>
</evidence>
<dbReference type="PANTHER" id="PTHR33571">
    <property type="entry name" value="SSL8005 PROTEIN"/>
    <property type="match status" value="1"/>
</dbReference>
<dbReference type="InterPro" id="IPR002934">
    <property type="entry name" value="Polymerase_NTP_transf_dom"/>
</dbReference>
<reference evidence="12" key="1">
    <citation type="journal article" date="2019" name="Int. J. Syst. Evol. Microbiol.">
        <title>The Global Catalogue of Microorganisms (GCM) 10K type strain sequencing project: providing services to taxonomists for standard genome sequencing and annotation.</title>
        <authorList>
            <consortium name="The Broad Institute Genomics Platform"/>
            <consortium name="The Broad Institute Genome Sequencing Center for Infectious Disease"/>
            <person name="Wu L."/>
            <person name="Ma J."/>
        </authorList>
    </citation>
    <scope>NUCLEOTIDE SEQUENCE [LARGE SCALE GENOMIC DNA]</scope>
    <source>
        <strain evidence="12">JCM 18126</strain>
    </source>
</reference>
<dbReference type="InterPro" id="IPR010982">
    <property type="entry name" value="Lambda_DNA-bd_dom_sf"/>
</dbReference>
<keyword evidence="8" id="KW-0460">Magnesium</keyword>
<evidence type="ECO:0000256" key="9">
    <source>
        <dbReference type="ARBA" id="ARBA00038276"/>
    </source>
</evidence>
<evidence type="ECO:0000256" key="1">
    <source>
        <dbReference type="ARBA" id="ARBA00001946"/>
    </source>
</evidence>
<feature type="domain" description="HTH cro/C1-type" evidence="10">
    <location>
        <begin position="14"/>
        <end position="66"/>
    </location>
</feature>
<proteinExistence type="inferred from homology"/>
<keyword evidence="5" id="KW-0479">Metal-binding</keyword>